<protein>
    <submittedName>
        <fullName evidence="1">Uncharacterized protein</fullName>
    </submittedName>
</protein>
<proteinExistence type="predicted"/>
<dbReference type="HOGENOM" id="CLU_1928151_0_0_1"/>
<dbReference type="AlphaFoldDB" id="V2XBY9"/>
<keyword evidence="2" id="KW-1185">Reference proteome</keyword>
<gene>
    <name evidence="1" type="ORF">Moror_7915</name>
</gene>
<evidence type="ECO:0000313" key="2">
    <source>
        <dbReference type="Proteomes" id="UP000017559"/>
    </source>
</evidence>
<evidence type="ECO:0000313" key="1">
    <source>
        <dbReference type="EMBL" id="ESK90025.1"/>
    </source>
</evidence>
<accession>V2XBY9</accession>
<comment type="caution">
    <text evidence="1">The sequence shown here is derived from an EMBL/GenBank/DDBJ whole genome shotgun (WGS) entry which is preliminary data.</text>
</comment>
<dbReference type="EMBL" id="AWSO01000486">
    <property type="protein sequence ID" value="ESK90025.1"/>
    <property type="molecule type" value="Genomic_DNA"/>
</dbReference>
<sequence>MRALWPTPLQPEEDGYWALGLSFELAVVYQGGVYKLQTRRLENTLKPKIFNTLLGFGRTKLEKRKKNIILSDPLLLQSPGRIFVASANLVPTFPKIRDTYLRYQRQHHTTNLARLAMKRPQAPSHGEHPNR</sequence>
<reference evidence="1 2" key="1">
    <citation type="journal article" date="2014" name="BMC Genomics">
        <title>Genome and secretome analysis of the hemibiotrophic fungal pathogen, Moniliophthora roreri, which causes frosty pod rot disease of cacao: mechanisms of the biotrophic and necrotrophic phases.</title>
        <authorList>
            <person name="Meinhardt L.W."/>
            <person name="Costa G.G.L."/>
            <person name="Thomazella D.P.T."/>
            <person name="Teixeira P.J.P.L."/>
            <person name="Carazzolle M.F."/>
            <person name="Schuster S.C."/>
            <person name="Carlson J.E."/>
            <person name="Guiltinan M.J."/>
            <person name="Mieczkowski P."/>
            <person name="Farmer A."/>
            <person name="Ramaraj T."/>
            <person name="Crozier J."/>
            <person name="Davis R.E."/>
            <person name="Shao J."/>
            <person name="Melnick R.L."/>
            <person name="Pereira G.A.G."/>
            <person name="Bailey B.A."/>
        </authorList>
    </citation>
    <scope>NUCLEOTIDE SEQUENCE [LARGE SCALE GENOMIC DNA]</scope>
    <source>
        <strain evidence="1 2">MCA 2997</strain>
    </source>
</reference>
<name>V2XBY9_MONRO</name>
<dbReference type="Proteomes" id="UP000017559">
    <property type="component" value="Unassembled WGS sequence"/>
</dbReference>
<organism evidence="1 2">
    <name type="scientific">Moniliophthora roreri (strain MCA 2997)</name>
    <name type="common">Cocoa frosty pod rot fungus</name>
    <name type="synonym">Crinipellis roreri</name>
    <dbReference type="NCBI Taxonomy" id="1381753"/>
    <lineage>
        <taxon>Eukaryota</taxon>
        <taxon>Fungi</taxon>
        <taxon>Dikarya</taxon>
        <taxon>Basidiomycota</taxon>
        <taxon>Agaricomycotina</taxon>
        <taxon>Agaricomycetes</taxon>
        <taxon>Agaricomycetidae</taxon>
        <taxon>Agaricales</taxon>
        <taxon>Marasmiineae</taxon>
        <taxon>Marasmiaceae</taxon>
        <taxon>Moniliophthora</taxon>
    </lineage>
</organism>
<dbReference type="KEGG" id="mrr:Moror_7915"/>